<evidence type="ECO:0000313" key="2">
    <source>
        <dbReference type="EMBL" id="CAL1709759.1"/>
    </source>
</evidence>
<name>A0ABP1DRA3_9APHY</name>
<feature type="region of interest" description="Disordered" evidence="1">
    <location>
        <begin position="63"/>
        <end position="120"/>
    </location>
</feature>
<gene>
    <name evidence="2" type="ORF">GFSPODELE1_LOCUS7493</name>
</gene>
<accession>A0ABP1DRA3</accession>
<sequence length="120" mass="12760">MSSTMDPCQDCLAGCLAIYCIGCVQSCATWSLFRPCGAGSGTASSAGCCGSCCKESFDNDELQDELDKERQERLEREGLSTSQPAAKEVMNPAQKRLPEQEAPAGPAQNSTSQDVPHSYS</sequence>
<proteinExistence type="predicted"/>
<feature type="compositionally biased region" description="Polar residues" evidence="1">
    <location>
        <begin position="107"/>
        <end position="120"/>
    </location>
</feature>
<reference evidence="3" key="1">
    <citation type="submission" date="2024-04" db="EMBL/GenBank/DDBJ databases">
        <authorList>
            <person name="Shaw F."/>
            <person name="Minotto A."/>
        </authorList>
    </citation>
    <scope>NUCLEOTIDE SEQUENCE [LARGE SCALE GENOMIC DNA]</scope>
</reference>
<dbReference type="Proteomes" id="UP001497453">
    <property type="component" value="Chromosome 5"/>
</dbReference>
<dbReference type="EMBL" id="OZ037948">
    <property type="protein sequence ID" value="CAL1709759.1"/>
    <property type="molecule type" value="Genomic_DNA"/>
</dbReference>
<feature type="compositionally biased region" description="Basic and acidic residues" evidence="1">
    <location>
        <begin position="65"/>
        <end position="78"/>
    </location>
</feature>
<evidence type="ECO:0000313" key="3">
    <source>
        <dbReference type="Proteomes" id="UP001497453"/>
    </source>
</evidence>
<protein>
    <submittedName>
        <fullName evidence="2">Uncharacterized protein</fullName>
    </submittedName>
</protein>
<keyword evidence="3" id="KW-1185">Reference proteome</keyword>
<evidence type="ECO:0000256" key="1">
    <source>
        <dbReference type="SAM" id="MobiDB-lite"/>
    </source>
</evidence>
<organism evidence="2 3">
    <name type="scientific">Somion occarium</name>
    <dbReference type="NCBI Taxonomy" id="3059160"/>
    <lineage>
        <taxon>Eukaryota</taxon>
        <taxon>Fungi</taxon>
        <taxon>Dikarya</taxon>
        <taxon>Basidiomycota</taxon>
        <taxon>Agaricomycotina</taxon>
        <taxon>Agaricomycetes</taxon>
        <taxon>Polyporales</taxon>
        <taxon>Cerrenaceae</taxon>
        <taxon>Somion</taxon>
    </lineage>
</organism>